<protein>
    <submittedName>
        <fullName evidence="10">3-methylcrotonyl-CoA carboxylase subunit alpha</fullName>
    </submittedName>
</protein>
<dbReference type="InterPro" id="IPR011054">
    <property type="entry name" value="Rudment_hybrid_motif"/>
</dbReference>
<evidence type="ECO:0000313" key="10">
    <source>
        <dbReference type="EMBL" id="GGB56173.1"/>
    </source>
</evidence>
<feature type="domain" description="Lipoyl-binding" evidence="7">
    <location>
        <begin position="608"/>
        <end position="677"/>
    </location>
</feature>
<sequence length="685" mass="71830">MTTAPVPFRTNKTEAQRPVMAKLSPFSTILVANRGEIARRVMRTARKLGYRTVAVYSDADAGAAHVAEADRAVHIGAAAPSASYLRIEAIIAAAKAAGADAIHPGYGFLAENAGFARACAEAGIVFIGPSPEAIVAMGDKAGAKRVMEAAGVPCVPGYQGENQDEATLIAEADRIGFPVMIKATAGGGGRGMRLVEDAASFPERLRSARSEAQSAFGNPDVIIERAIIAPRHVEIQVIADRHGNVLHLGERDCSVQRRHQKVIEEAPSPAVDADLRARMGETAVQAARAIGYEGAGTLEFLLDAQGRFYFMEMNTRLQVEHPVTEAVTGLDLVELQLIAASGAALPITQQQVQVRGHAIEVRLCAEDPTQGFMPQSGRFRAWAPTTALRVDHALGGDPEISPYYDSMIAKIIAHGETREDARRKLIHGLEDTVALGIATNQAFLGRCLAHPVFAAGGATTAFIGEHGDDLLARDTAFDHRAAAAAALLLHGIAIDGRPVAGRSLTHTLPVPVLFKLDGAPVSVSISRSGPGTYEAEVDGTVLTLAPSVLAPQTVDGAGRLVVTIDGTAETVHLARDGNHLYLHLSGRPVRIDDLSFEPAHRAGEAAGDGRIKAAMNGRVVAVLAAIGDAVDQGQPLVTLEAMKMEHVHKADCTGTITAITVSEGDQVASGHVMVEIEAAAPAAAG</sequence>
<dbReference type="Pfam" id="PF02785">
    <property type="entry name" value="Biotin_carb_C"/>
    <property type="match status" value="1"/>
</dbReference>
<dbReference type="PANTHER" id="PTHR18866">
    <property type="entry name" value="CARBOXYLASE:PYRUVATE/ACETYL-COA/PROPIONYL-COA CARBOXYLASE"/>
    <property type="match status" value="1"/>
</dbReference>
<dbReference type="PROSITE" id="PS50975">
    <property type="entry name" value="ATP_GRASP"/>
    <property type="match status" value="1"/>
</dbReference>
<dbReference type="InterPro" id="IPR005481">
    <property type="entry name" value="BC-like_N"/>
</dbReference>
<dbReference type="InterPro" id="IPR005479">
    <property type="entry name" value="CPAse_ATP-bd"/>
</dbReference>
<keyword evidence="4 6" id="KW-0067">ATP-binding</keyword>
<dbReference type="SUPFAM" id="SSF51230">
    <property type="entry name" value="Single hybrid motif"/>
    <property type="match status" value="1"/>
</dbReference>
<feature type="domain" description="ATP-grasp" evidence="8">
    <location>
        <begin position="144"/>
        <end position="341"/>
    </location>
</feature>
<evidence type="ECO:0000256" key="3">
    <source>
        <dbReference type="ARBA" id="ARBA00022741"/>
    </source>
</evidence>
<keyword evidence="11" id="KW-1185">Reference proteome</keyword>
<feature type="domain" description="Biotin carboxylation" evidence="9">
    <location>
        <begin position="25"/>
        <end position="468"/>
    </location>
</feature>
<evidence type="ECO:0000259" key="7">
    <source>
        <dbReference type="PROSITE" id="PS50968"/>
    </source>
</evidence>
<dbReference type="SUPFAM" id="SSF56059">
    <property type="entry name" value="Glutathione synthetase ATP-binding domain-like"/>
    <property type="match status" value="1"/>
</dbReference>
<comment type="caution">
    <text evidence="10">The sequence shown here is derived from an EMBL/GenBank/DDBJ whole genome shotgun (WGS) entry which is preliminary data.</text>
</comment>
<dbReference type="NCBIfam" id="NF006367">
    <property type="entry name" value="PRK08591.1"/>
    <property type="match status" value="1"/>
</dbReference>
<reference evidence="11" key="1">
    <citation type="journal article" date="2019" name="Int. J. Syst. Evol. Microbiol.">
        <title>The Global Catalogue of Microorganisms (GCM) 10K type strain sequencing project: providing services to taxonomists for standard genome sequencing and annotation.</title>
        <authorList>
            <consortium name="The Broad Institute Genomics Platform"/>
            <consortium name="The Broad Institute Genome Sequencing Center for Infectious Disease"/>
            <person name="Wu L."/>
            <person name="Ma J."/>
        </authorList>
    </citation>
    <scope>NUCLEOTIDE SEQUENCE [LARGE SCALE GENOMIC DNA]</scope>
    <source>
        <strain evidence="11">CGMCC 1.10188</strain>
    </source>
</reference>
<dbReference type="InterPro" id="IPR050856">
    <property type="entry name" value="Biotin_carboxylase_complex"/>
</dbReference>
<dbReference type="CDD" id="cd06850">
    <property type="entry name" value="biotinyl_domain"/>
    <property type="match status" value="1"/>
</dbReference>
<gene>
    <name evidence="10" type="primary">mccA</name>
    <name evidence="10" type="ORF">GCM10011505_41370</name>
</gene>
<evidence type="ECO:0000256" key="1">
    <source>
        <dbReference type="ARBA" id="ARBA00001953"/>
    </source>
</evidence>
<dbReference type="PROSITE" id="PS50968">
    <property type="entry name" value="BIOTINYL_LIPOYL"/>
    <property type="match status" value="1"/>
</dbReference>
<dbReference type="SUPFAM" id="SSF51246">
    <property type="entry name" value="Rudiment single hybrid motif"/>
    <property type="match status" value="1"/>
</dbReference>
<keyword evidence="3 6" id="KW-0547">Nucleotide-binding</keyword>
<dbReference type="Pfam" id="PF00364">
    <property type="entry name" value="Biotin_lipoyl"/>
    <property type="match status" value="1"/>
</dbReference>
<accession>A0ABQ1IZ46</accession>
<evidence type="ECO:0000256" key="6">
    <source>
        <dbReference type="PROSITE-ProRule" id="PRU00409"/>
    </source>
</evidence>
<dbReference type="PROSITE" id="PS00866">
    <property type="entry name" value="CPSASE_1"/>
    <property type="match status" value="1"/>
</dbReference>
<dbReference type="PROSITE" id="PS00867">
    <property type="entry name" value="CPSASE_2"/>
    <property type="match status" value="1"/>
</dbReference>
<keyword evidence="5" id="KW-0092">Biotin</keyword>
<dbReference type="Pfam" id="PF00289">
    <property type="entry name" value="Biotin_carb_N"/>
    <property type="match status" value="1"/>
</dbReference>
<dbReference type="InterPro" id="IPR011761">
    <property type="entry name" value="ATP-grasp"/>
</dbReference>
<dbReference type="Pfam" id="PF02786">
    <property type="entry name" value="CPSase_L_D2"/>
    <property type="match status" value="1"/>
</dbReference>
<evidence type="ECO:0000259" key="8">
    <source>
        <dbReference type="PROSITE" id="PS50975"/>
    </source>
</evidence>
<dbReference type="InterPro" id="IPR016185">
    <property type="entry name" value="PreATP-grasp_dom_sf"/>
</dbReference>
<evidence type="ECO:0000256" key="2">
    <source>
        <dbReference type="ARBA" id="ARBA00022598"/>
    </source>
</evidence>
<dbReference type="PROSITE" id="PS50979">
    <property type="entry name" value="BC"/>
    <property type="match status" value="1"/>
</dbReference>
<dbReference type="InterPro" id="IPR011053">
    <property type="entry name" value="Single_hybrid_motif"/>
</dbReference>
<dbReference type="InterPro" id="IPR011764">
    <property type="entry name" value="Biotin_carboxylation_dom"/>
</dbReference>
<evidence type="ECO:0000256" key="4">
    <source>
        <dbReference type="ARBA" id="ARBA00022840"/>
    </source>
</evidence>
<evidence type="ECO:0000313" key="11">
    <source>
        <dbReference type="Proteomes" id="UP000603352"/>
    </source>
</evidence>
<dbReference type="Proteomes" id="UP000603352">
    <property type="component" value="Unassembled WGS sequence"/>
</dbReference>
<evidence type="ECO:0000256" key="5">
    <source>
        <dbReference type="ARBA" id="ARBA00023267"/>
    </source>
</evidence>
<keyword evidence="2" id="KW-0436">Ligase</keyword>
<dbReference type="Gene3D" id="3.30.470.20">
    <property type="entry name" value="ATP-grasp fold, B domain"/>
    <property type="match status" value="1"/>
</dbReference>
<comment type="cofactor">
    <cofactor evidence="1">
        <name>biotin</name>
        <dbReference type="ChEBI" id="CHEBI:57586"/>
    </cofactor>
</comment>
<dbReference type="SMART" id="SM00878">
    <property type="entry name" value="Biotin_carb_C"/>
    <property type="match status" value="1"/>
</dbReference>
<dbReference type="SUPFAM" id="SSF52440">
    <property type="entry name" value="PreATP-grasp domain"/>
    <property type="match status" value="1"/>
</dbReference>
<dbReference type="EMBL" id="BMDZ01000065">
    <property type="protein sequence ID" value="GGB56173.1"/>
    <property type="molecule type" value="Genomic_DNA"/>
</dbReference>
<evidence type="ECO:0000259" key="9">
    <source>
        <dbReference type="PROSITE" id="PS50979"/>
    </source>
</evidence>
<dbReference type="Gene3D" id="2.40.50.100">
    <property type="match status" value="1"/>
</dbReference>
<proteinExistence type="predicted"/>
<dbReference type="PANTHER" id="PTHR18866:SF33">
    <property type="entry name" value="METHYLCROTONOYL-COA CARBOXYLASE SUBUNIT ALPHA, MITOCHONDRIAL-RELATED"/>
    <property type="match status" value="1"/>
</dbReference>
<name>A0ABQ1IZ46_9PROT</name>
<dbReference type="InterPro" id="IPR000089">
    <property type="entry name" value="Biotin_lipoyl"/>
</dbReference>
<organism evidence="10 11">
    <name type="scientific">Tistrella bauzanensis</name>
    <dbReference type="NCBI Taxonomy" id="657419"/>
    <lineage>
        <taxon>Bacteria</taxon>
        <taxon>Pseudomonadati</taxon>
        <taxon>Pseudomonadota</taxon>
        <taxon>Alphaproteobacteria</taxon>
        <taxon>Geminicoccales</taxon>
        <taxon>Geminicoccaceae</taxon>
        <taxon>Tistrella</taxon>
    </lineage>
</organism>
<dbReference type="InterPro" id="IPR005482">
    <property type="entry name" value="Biotin_COase_C"/>
</dbReference>